<evidence type="ECO:0000313" key="2">
    <source>
        <dbReference type="Proteomes" id="UP001594351"/>
    </source>
</evidence>
<name>A0ABV6YXD7_UNCC1</name>
<gene>
    <name evidence="1" type="ORF">ACFL27_11745</name>
</gene>
<sequence length="115" mass="12524">MTVTNPDTLEGSLVDGFSILAPPYVYTSCEYNWIDVSGGTSAGIVGDDEQALIPIGFNFNYYGLNYTDITVSSNSYLTFGAEGIEYLNTPLPELDTPNASISVFWDDLESNDQIT</sequence>
<keyword evidence="2" id="KW-1185">Reference proteome</keyword>
<accession>A0ABV6YXD7</accession>
<organism evidence="1 2">
    <name type="scientific">candidate division CSSED10-310 bacterium</name>
    <dbReference type="NCBI Taxonomy" id="2855610"/>
    <lineage>
        <taxon>Bacteria</taxon>
        <taxon>Bacteria division CSSED10-310</taxon>
    </lineage>
</organism>
<proteinExistence type="predicted"/>
<evidence type="ECO:0000313" key="1">
    <source>
        <dbReference type="EMBL" id="MFC1850857.1"/>
    </source>
</evidence>
<evidence type="ECO:0008006" key="3">
    <source>
        <dbReference type="Google" id="ProtNLM"/>
    </source>
</evidence>
<reference evidence="1 2" key="1">
    <citation type="submission" date="2024-09" db="EMBL/GenBank/DDBJ databases">
        <title>Laminarin stimulates single cell rates of sulfate reduction while oxygen inhibits transcriptomic activity in coastal marine sediment.</title>
        <authorList>
            <person name="Lindsay M."/>
            <person name="Orcutt B."/>
            <person name="Emerson D."/>
            <person name="Stepanauskas R."/>
            <person name="D'Angelo T."/>
        </authorList>
    </citation>
    <scope>NUCLEOTIDE SEQUENCE [LARGE SCALE GENOMIC DNA]</scope>
    <source>
        <strain evidence="1">SAG AM-311-K15</strain>
    </source>
</reference>
<protein>
    <recommendedName>
        <fullName evidence="3">Peptidase A1 domain-containing protein</fullName>
    </recommendedName>
</protein>
<comment type="caution">
    <text evidence="1">The sequence shown here is derived from an EMBL/GenBank/DDBJ whole genome shotgun (WGS) entry which is preliminary data.</text>
</comment>
<dbReference type="Proteomes" id="UP001594351">
    <property type="component" value="Unassembled WGS sequence"/>
</dbReference>
<dbReference type="EMBL" id="JBHPBY010000130">
    <property type="protein sequence ID" value="MFC1850857.1"/>
    <property type="molecule type" value="Genomic_DNA"/>
</dbReference>